<dbReference type="EMBL" id="VSSQ01049829">
    <property type="protein sequence ID" value="MPN03910.1"/>
    <property type="molecule type" value="Genomic_DNA"/>
</dbReference>
<name>A0A645ERC4_9ZZZZ</name>
<accession>A0A645ERC4</accession>
<feature type="transmembrane region" description="Helical" evidence="1">
    <location>
        <begin position="44"/>
        <end position="63"/>
    </location>
</feature>
<gene>
    <name evidence="2" type="ORF">SDC9_151145</name>
</gene>
<dbReference type="AlphaFoldDB" id="A0A645ERC4"/>
<sequence length="75" mass="8730">MNDIVERKARHIRHGIGKRGGEQNTDRRKNDVVTITMHQLADELPVCLLALWFFDWYFLFILLHNISCGFTSTIG</sequence>
<proteinExistence type="predicted"/>
<comment type="caution">
    <text evidence="2">The sequence shown here is derived from an EMBL/GenBank/DDBJ whole genome shotgun (WGS) entry which is preliminary data.</text>
</comment>
<organism evidence="2">
    <name type="scientific">bioreactor metagenome</name>
    <dbReference type="NCBI Taxonomy" id="1076179"/>
    <lineage>
        <taxon>unclassified sequences</taxon>
        <taxon>metagenomes</taxon>
        <taxon>ecological metagenomes</taxon>
    </lineage>
</organism>
<keyword evidence="1" id="KW-1133">Transmembrane helix</keyword>
<keyword evidence="1" id="KW-0472">Membrane</keyword>
<evidence type="ECO:0000313" key="2">
    <source>
        <dbReference type="EMBL" id="MPN03910.1"/>
    </source>
</evidence>
<keyword evidence="1" id="KW-0812">Transmembrane</keyword>
<evidence type="ECO:0000256" key="1">
    <source>
        <dbReference type="SAM" id="Phobius"/>
    </source>
</evidence>
<protein>
    <submittedName>
        <fullName evidence="2">Uncharacterized protein</fullName>
    </submittedName>
</protein>
<reference evidence="2" key="1">
    <citation type="submission" date="2019-08" db="EMBL/GenBank/DDBJ databases">
        <authorList>
            <person name="Kucharzyk K."/>
            <person name="Murdoch R.W."/>
            <person name="Higgins S."/>
            <person name="Loffler F."/>
        </authorList>
    </citation>
    <scope>NUCLEOTIDE SEQUENCE</scope>
</reference>